<evidence type="ECO:0000313" key="2">
    <source>
        <dbReference type="Proteomes" id="UP001251085"/>
    </source>
</evidence>
<dbReference type="RefSeq" id="WP_311758980.1">
    <property type="nucleotide sequence ID" value="NZ_JAVRQI010000005.1"/>
</dbReference>
<name>A0ABU3ECC7_9RHOB</name>
<organism evidence="1 2">
    <name type="scientific">Paracoccus broussonetiae</name>
    <dbReference type="NCBI Taxonomy" id="3075834"/>
    <lineage>
        <taxon>Bacteria</taxon>
        <taxon>Pseudomonadati</taxon>
        <taxon>Pseudomonadota</taxon>
        <taxon>Alphaproteobacteria</taxon>
        <taxon>Rhodobacterales</taxon>
        <taxon>Paracoccaceae</taxon>
        <taxon>Paracoccus</taxon>
    </lineage>
</organism>
<evidence type="ECO:0000313" key="1">
    <source>
        <dbReference type="EMBL" id="MDT1061886.1"/>
    </source>
</evidence>
<accession>A0ABU3ECC7</accession>
<gene>
    <name evidence="1" type="ORF">RM190_08465</name>
</gene>
<reference evidence="2" key="1">
    <citation type="submission" date="2023-07" db="EMBL/GenBank/DDBJ databases">
        <title>Characterization of two Paracoccaceae strains isolated from Phycosphere and proposal of Xinfangfangia lacusdiani sp. nov.</title>
        <authorList>
            <person name="Deng Y."/>
            <person name="Zhang Y.Q."/>
        </authorList>
    </citation>
    <scope>NUCLEOTIDE SEQUENCE [LARGE SCALE GENOMIC DNA]</scope>
    <source>
        <strain evidence="2">CPCC 101403</strain>
    </source>
</reference>
<dbReference type="EMBL" id="JAVRQI010000005">
    <property type="protein sequence ID" value="MDT1061886.1"/>
    <property type="molecule type" value="Genomic_DNA"/>
</dbReference>
<sequence length="166" mass="18311">MSPDIPHGTANGYQRYKCRCDGCRAAEVARQREWRKRHRAGKVQHRPDATVCVPVTVRGKLYPSISMAAADLGVAPATISHQLRTFGTGDRAGLGHSAPKRIVLNNVRPCMIHGRQFASIEAAIRYLGVGRTHLYRSLRKGVTPKYSEYLLAKLMEADARAGKAFA</sequence>
<proteinExistence type="predicted"/>
<dbReference type="Proteomes" id="UP001251085">
    <property type="component" value="Unassembled WGS sequence"/>
</dbReference>
<comment type="caution">
    <text evidence="1">The sequence shown here is derived from an EMBL/GenBank/DDBJ whole genome shotgun (WGS) entry which is preliminary data.</text>
</comment>
<keyword evidence="2" id="KW-1185">Reference proteome</keyword>
<protein>
    <submittedName>
        <fullName evidence="1">Uncharacterized protein</fullName>
    </submittedName>
</protein>